<feature type="region of interest" description="Disordered" evidence="2">
    <location>
        <begin position="664"/>
        <end position="728"/>
    </location>
</feature>
<dbReference type="GeneTree" id="ENSGT00940000155609"/>
<name>A0A8C0LIR7_CANLU</name>
<feature type="domain" description="SUZ" evidence="4">
    <location>
        <begin position="195"/>
        <end position="265"/>
    </location>
</feature>
<dbReference type="InterPro" id="IPR001374">
    <property type="entry name" value="R3H_dom"/>
</dbReference>
<feature type="compositionally biased region" description="Polar residues" evidence="2">
    <location>
        <begin position="473"/>
        <end position="508"/>
    </location>
</feature>
<feature type="region of interest" description="Disordered" evidence="2">
    <location>
        <begin position="370"/>
        <end position="563"/>
    </location>
</feature>
<feature type="compositionally biased region" description="Basic and acidic residues" evidence="2">
    <location>
        <begin position="36"/>
        <end position="50"/>
    </location>
</feature>
<feature type="region of interest" description="Disordered" evidence="2">
    <location>
        <begin position="267"/>
        <end position="322"/>
    </location>
</feature>
<feature type="compositionally biased region" description="Low complexity" evidence="2">
    <location>
        <begin position="695"/>
        <end position="717"/>
    </location>
</feature>
<dbReference type="CDD" id="cd02642">
    <property type="entry name" value="R3H_encore_like"/>
    <property type="match status" value="1"/>
</dbReference>
<dbReference type="Ensembl" id="ENSCAFT00020035375.1">
    <property type="protein sequence ID" value="ENSCAFP00020030661.1"/>
    <property type="gene ID" value="ENSCAFG00020023713.1"/>
</dbReference>
<reference evidence="5" key="1">
    <citation type="submission" date="2025-08" db="UniProtKB">
        <authorList>
            <consortium name="Ensembl"/>
        </authorList>
    </citation>
    <scope>IDENTIFICATION</scope>
</reference>
<feature type="compositionally biased region" description="Pro residues" evidence="2">
    <location>
        <begin position="384"/>
        <end position="393"/>
    </location>
</feature>
<feature type="compositionally biased region" description="Pro residues" evidence="2">
    <location>
        <begin position="685"/>
        <end position="694"/>
    </location>
</feature>
<feature type="region of interest" description="Disordered" evidence="2">
    <location>
        <begin position="24"/>
        <end position="64"/>
    </location>
</feature>
<dbReference type="GO" id="GO:0003676">
    <property type="term" value="F:nucleic acid binding"/>
    <property type="evidence" value="ECO:0007669"/>
    <property type="project" value="UniProtKB-UniRule"/>
</dbReference>
<feature type="region of interest" description="Disordered" evidence="2">
    <location>
        <begin position="220"/>
        <end position="250"/>
    </location>
</feature>
<dbReference type="FunFam" id="3.30.1370.50:FF:000001">
    <property type="entry name" value="R3H domain-containing protein 2 isoform 1"/>
    <property type="match status" value="1"/>
</dbReference>
<proteinExistence type="predicted"/>
<evidence type="ECO:0000256" key="1">
    <source>
        <dbReference type="ARBA" id="ARBA00022553"/>
    </source>
</evidence>
<protein>
    <submittedName>
        <fullName evidence="5">R3H domain containing 2</fullName>
    </submittedName>
</protein>
<dbReference type="PANTHER" id="PTHR15672:SF13">
    <property type="entry name" value="R3H DOMAIN-CONTAINING PROTEIN 2"/>
    <property type="match status" value="1"/>
</dbReference>
<feature type="compositionally biased region" description="Low complexity" evidence="2">
    <location>
        <begin position="546"/>
        <end position="563"/>
    </location>
</feature>
<reference evidence="5" key="2">
    <citation type="submission" date="2025-09" db="UniProtKB">
        <authorList>
            <consortium name="Ensembl"/>
        </authorList>
    </citation>
    <scope>IDENTIFICATION</scope>
</reference>
<feature type="compositionally biased region" description="Low complexity" evidence="2">
    <location>
        <begin position="423"/>
        <end position="434"/>
    </location>
</feature>
<dbReference type="SMART" id="SM00393">
    <property type="entry name" value="R3H"/>
    <property type="match status" value="1"/>
</dbReference>
<evidence type="ECO:0000313" key="5">
    <source>
        <dbReference type="Ensembl" id="ENSCAFP00020030661.1"/>
    </source>
</evidence>
<accession>A0A8C0LIR7</accession>
<feature type="compositionally biased region" description="Basic and acidic residues" evidence="2">
    <location>
        <begin position="239"/>
        <end position="250"/>
    </location>
</feature>
<dbReference type="Pfam" id="PF01424">
    <property type="entry name" value="R3H"/>
    <property type="match status" value="1"/>
</dbReference>
<dbReference type="PROSITE" id="PS51673">
    <property type="entry name" value="SUZ"/>
    <property type="match status" value="1"/>
</dbReference>
<dbReference type="Pfam" id="PF12752">
    <property type="entry name" value="SUZ"/>
    <property type="match status" value="1"/>
</dbReference>
<feature type="compositionally biased region" description="Low complexity" evidence="2">
    <location>
        <begin position="370"/>
        <end position="383"/>
    </location>
</feature>
<dbReference type="AlphaFoldDB" id="A0A8C0LIR7"/>
<organism evidence="5 6">
    <name type="scientific">Canis lupus dingo</name>
    <name type="common">dingo</name>
    <dbReference type="NCBI Taxonomy" id="286419"/>
    <lineage>
        <taxon>Eukaryota</taxon>
        <taxon>Metazoa</taxon>
        <taxon>Chordata</taxon>
        <taxon>Craniata</taxon>
        <taxon>Vertebrata</taxon>
        <taxon>Euteleostomi</taxon>
        <taxon>Mammalia</taxon>
        <taxon>Eutheria</taxon>
        <taxon>Laurasiatheria</taxon>
        <taxon>Carnivora</taxon>
        <taxon>Caniformia</taxon>
        <taxon>Canidae</taxon>
        <taxon>Canis</taxon>
    </lineage>
</organism>
<evidence type="ECO:0000313" key="6">
    <source>
        <dbReference type="Proteomes" id="UP000694391"/>
    </source>
</evidence>
<dbReference type="PROSITE" id="PS51061">
    <property type="entry name" value="R3H"/>
    <property type="match status" value="1"/>
</dbReference>
<dbReference type="InterPro" id="IPR024771">
    <property type="entry name" value="SUZ"/>
</dbReference>
<feature type="region of interest" description="Disordered" evidence="2">
    <location>
        <begin position="741"/>
        <end position="783"/>
    </location>
</feature>
<evidence type="ECO:0000259" key="3">
    <source>
        <dbReference type="PROSITE" id="PS51061"/>
    </source>
</evidence>
<feature type="domain" description="R3H" evidence="3">
    <location>
        <begin position="131"/>
        <end position="194"/>
    </location>
</feature>
<feature type="compositionally biased region" description="Polar residues" evidence="2">
    <location>
        <begin position="444"/>
        <end position="456"/>
    </location>
</feature>
<sequence>MSNSNTTQETLEIMKESEKKLVEESVNKNKFISKTPSKEETEKESEDTRRTSNHGHARKRAKSNSKLKLVRSLAVCEESSAPFADGPLETQVVSCLVKTVVPQPYQEYTDSTGIDLHEFLVNTLKKNPRDRMMLLKLEQEILEFINDNNNQFKKFPQMTSYHRMLLHRVAAYFGMDHNVDQTGKAVIINKTSNTRIPEQRFSEHIKDEKNTEFQQRFILKRDDASMDRDDNQIRVPLQDGRRSKSIEEREEEYQRVRERIFARETGQNGYLNDIRGNREGPSRTSSSRQSSTDSELKSLEPRPWSSTDSDGSVRSMRPPVTKASSFSGISILTRGDSIGSSKGGSWLLGAPEVCNQVTSSQSVRGLLPCTAQQQPQQPQQPQLPALPPTPQQQPPLNNHMISQPVPALQPSPQPVQFSPGSCPQVLLPVSPPQQYNMADDLSNPFGQMSLSRQGSTEAADPSSALFQPPLISQHPQPTSFIMASTGQPLPTSNYSPSSHAPPTQQVLQPQGYMQPPQQIQVSYYPPGQYPNSNQQYRPLSHPVAYSPQRGQQLPQPSQQPGLQPMMPNQQQAAYQGMIGVQQPQNQGLLSNQRSSMGGQMQGLVVQYTPLPSYQVPVGNDSQNVVQPPFQQPMLVPASQSVQGGLPTGGVPVYYSVIPPAQQNGTSPSVGFLQPPGSEQYQMPQSPSPCSPPQMPQQYSGVSPSGPGVVVMQLNVPNGPQPPQNPSMVQWSHCKYYSMDQRGQKPGDLYNPDSSPQVSPATHSSPVTSPTQSPAPSPVTSLSSVCTGLSPLPVLTQFPRPGGPAQGDGRYSLLGQPLQYNLSICPPLLHGQSTYTGQSGLKHGNRSKRQALKSASTDLGTTDVVLGRVLEVTDLPEGITRTEADKLFTQLAMSGAKIQWLKDAQGLPGGGGGDNGGTAENGRHADLAALYTIVAVFPSPLAAQNASLRLNNSVSRFKLRVAKKNYDLRILERASSQ</sequence>
<keyword evidence="6" id="KW-1185">Reference proteome</keyword>
<feature type="compositionally biased region" description="Basic residues" evidence="2">
    <location>
        <begin position="51"/>
        <end position="64"/>
    </location>
</feature>
<dbReference type="InterPro" id="IPR051937">
    <property type="entry name" value="R3H_domain_containing"/>
</dbReference>
<dbReference type="Gene3D" id="3.30.1370.50">
    <property type="entry name" value="R3H-like domain"/>
    <property type="match status" value="1"/>
</dbReference>
<evidence type="ECO:0000259" key="4">
    <source>
        <dbReference type="PROSITE" id="PS51673"/>
    </source>
</evidence>
<dbReference type="SUPFAM" id="SSF82708">
    <property type="entry name" value="R3H domain"/>
    <property type="match status" value="1"/>
</dbReference>
<dbReference type="PANTHER" id="PTHR15672">
    <property type="entry name" value="CAMP-REGULATED PHOSPHOPROTEIN 21 RELATED R3H DOMAIN CONTAINING PROTEIN"/>
    <property type="match status" value="1"/>
</dbReference>
<feature type="compositionally biased region" description="Polar residues" evidence="2">
    <location>
        <begin position="751"/>
        <end position="783"/>
    </location>
</feature>
<evidence type="ECO:0000256" key="2">
    <source>
        <dbReference type="SAM" id="MobiDB-lite"/>
    </source>
</evidence>
<dbReference type="InterPro" id="IPR036867">
    <property type="entry name" value="R3H_dom_sf"/>
</dbReference>
<keyword evidence="1" id="KW-0597">Phosphoprotein</keyword>
<feature type="compositionally biased region" description="Basic and acidic residues" evidence="2">
    <location>
        <begin position="220"/>
        <end position="232"/>
    </location>
</feature>
<dbReference type="Proteomes" id="UP000694391">
    <property type="component" value="Unplaced"/>
</dbReference>
<feature type="compositionally biased region" description="Low complexity" evidence="2">
    <location>
        <begin position="282"/>
        <end position="293"/>
    </location>
</feature>